<name>A0A6A4GTV4_9AGAR</name>
<feature type="region of interest" description="Disordered" evidence="1">
    <location>
        <begin position="545"/>
        <end position="564"/>
    </location>
</feature>
<accession>A0A6A4GTV4</accession>
<feature type="domain" description="CHAT" evidence="2">
    <location>
        <begin position="880"/>
        <end position="1164"/>
    </location>
</feature>
<gene>
    <name evidence="3" type="ORF">BT96DRAFT_866757</name>
</gene>
<dbReference type="AlphaFoldDB" id="A0A6A4GTV4"/>
<evidence type="ECO:0000259" key="2">
    <source>
        <dbReference type="Pfam" id="PF12770"/>
    </source>
</evidence>
<dbReference type="Proteomes" id="UP000799118">
    <property type="component" value="Unassembled WGS sequence"/>
</dbReference>
<reference evidence="3" key="1">
    <citation type="journal article" date="2019" name="Environ. Microbiol.">
        <title>Fungal ecological strategies reflected in gene transcription - a case study of two litter decomposers.</title>
        <authorList>
            <person name="Barbi F."/>
            <person name="Kohler A."/>
            <person name="Barry K."/>
            <person name="Baskaran P."/>
            <person name="Daum C."/>
            <person name="Fauchery L."/>
            <person name="Ihrmark K."/>
            <person name="Kuo A."/>
            <person name="LaButti K."/>
            <person name="Lipzen A."/>
            <person name="Morin E."/>
            <person name="Grigoriev I.V."/>
            <person name="Henrissat B."/>
            <person name="Lindahl B."/>
            <person name="Martin F."/>
        </authorList>
    </citation>
    <scope>NUCLEOTIDE SEQUENCE</scope>
    <source>
        <strain evidence="3">JB14</strain>
    </source>
</reference>
<dbReference type="OrthoDB" id="9991317at2759"/>
<dbReference type="InterPro" id="IPR024983">
    <property type="entry name" value="CHAT_dom"/>
</dbReference>
<feature type="compositionally biased region" description="Acidic residues" evidence="1">
    <location>
        <begin position="551"/>
        <end position="560"/>
    </location>
</feature>
<dbReference type="EMBL" id="ML769738">
    <property type="protein sequence ID" value="KAE9388554.1"/>
    <property type="molecule type" value="Genomic_DNA"/>
</dbReference>
<organism evidence="3 4">
    <name type="scientific">Gymnopus androsaceus JB14</name>
    <dbReference type="NCBI Taxonomy" id="1447944"/>
    <lineage>
        <taxon>Eukaryota</taxon>
        <taxon>Fungi</taxon>
        <taxon>Dikarya</taxon>
        <taxon>Basidiomycota</taxon>
        <taxon>Agaricomycotina</taxon>
        <taxon>Agaricomycetes</taxon>
        <taxon>Agaricomycetidae</taxon>
        <taxon>Agaricales</taxon>
        <taxon>Marasmiineae</taxon>
        <taxon>Omphalotaceae</taxon>
        <taxon>Gymnopus</taxon>
    </lineage>
</organism>
<evidence type="ECO:0000313" key="4">
    <source>
        <dbReference type="Proteomes" id="UP000799118"/>
    </source>
</evidence>
<evidence type="ECO:0000256" key="1">
    <source>
        <dbReference type="SAM" id="MobiDB-lite"/>
    </source>
</evidence>
<evidence type="ECO:0000313" key="3">
    <source>
        <dbReference type="EMBL" id="KAE9388554.1"/>
    </source>
</evidence>
<protein>
    <recommendedName>
        <fullName evidence="2">CHAT domain-containing protein</fullName>
    </recommendedName>
</protein>
<dbReference type="Pfam" id="PF12770">
    <property type="entry name" value="CHAT"/>
    <property type="match status" value="1"/>
</dbReference>
<proteinExistence type="predicted"/>
<sequence length="1165" mass="131035">MSVHQSSFASWSENPQDQTKLDACLDQLLCSVSISCVDPLRSDSHALLMLFGKCLVSRSILEQSVQDIDQGLEQFHFGLCNIPDLSYQGCHSIMQDIACALLARWDMLHQLDDLNLAIYFAETIIKQQKYSHPQSLRIAVLAIFTRFAYFPQLSDLESCISVYEALLLQRNSFNIKTSSEEDFSDYYMLGHLFLIKWVYNPNQDVLKQSIQCFQSALALHDISPASRALGLIGLSEATQSNKLVTDSTLVECLERNKLAVSLVSSDQIVYPLALAALAFNLIASYIVSGNESEWDSYLECCMKFKKLSYHFNIPIIYLYDSAWAVSQQLGAYHGRHGVLAGLFVQKLHTRLAITYSEPLDDEQLIVPHTFKPCFPDSFDDGVSLMSFRIKLHRLSKEAQQADGRALYIGELLRYCFGRTTSEDPLGRLLQPLGTLKDVLDLWEKHLPGPDRWLYAKYVILTDQLDDVLDEINGDDDSERIEVLQHAVHYRKLAVDSATKWGYSTLPLAIMELLQSWIVLAFYDPTVRHSLLNAAIEYASKPFLHSGPSEPQSEEANETQETDGAWETRIPKLAEALCSRYYFYKDPKDLERAFLTLKAAALDHTRSVSSRHSMAEKWAFLARDHNDSSVVDAFILCVELLASLAVTGTVTLRSIDCISEDSMGMAGTLQYATQYCIEYGRLEDALKVMQRGQGTVWKRLIHFQSHKKEKSRSDDNAILNVVRGLADVERRNTPWIWQDGHSEGVDIEVTLRSLRERRLMHDLEKWDPNFSSSVAAGAPVSTKISDLVPFVDSIPAGCFPLVVLNKGMFTCDALIIRHRQSGIELVRLPMCTPKYLKTLVHQLQGIIEGKTMRAPMAEETRRLGIKSNDHKKVSLFNVLGDIWTCIVKPVLITLNFQEKHNTDLPPRVWWHPTGEFWQLPIHAAGIYSNSECLSIHDYTVSSYLPPFSIDKALTASHTQPHDPHLLAVYHTHTDKLNFLPAVVNETQEIESVLNSFGIPVTMLGDITATQEAILKLLPTTNIVHFALHGFQDPSTPFESCLYLSSTSDKLTIAELLEMDLPHAELAFLSACQTAMGHMDPEHDITDEVVHMSASMLFAGFKGVVGTMWSIVDCDGPVVAKEFYTHLFKDGTFDVCNAAYALHMAVGRLRAEGVSPLRWAPFIHVGL</sequence>
<keyword evidence="4" id="KW-1185">Reference proteome</keyword>